<name>W5XYL5_9CORY</name>
<feature type="transmembrane region" description="Helical" evidence="1">
    <location>
        <begin position="99"/>
        <end position="120"/>
    </location>
</feature>
<dbReference type="RefSeq" id="WP_025251834.1">
    <property type="nucleotide sequence ID" value="NZ_CP004353.1"/>
</dbReference>
<evidence type="ECO:0000256" key="1">
    <source>
        <dbReference type="SAM" id="Phobius"/>
    </source>
</evidence>
<proteinExistence type="predicted"/>
<keyword evidence="1" id="KW-0472">Membrane</keyword>
<dbReference type="AlphaFoldDB" id="W5XYL5"/>
<dbReference type="HOGENOM" id="CLU_066177_1_0_11"/>
<accession>W5XYL5</accession>
<evidence type="ECO:0000313" key="3">
    <source>
        <dbReference type="Proteomes" id="UP000019222"/>
    </source>
</evidence>
<reference evidence="2 3" key="1">
    <citation type="submission" date="2013-02" db="EMBL/GenBank/DDBJ databases">
        <title>The complete genome sequence of Corynebacterium vitaeruminis DSM 20294.</title>
        <authorList>
            <person name="Ruckert C."/>
            <person name="Albersmeier A."/>
            <person name="Kalinowski J."/>
        </authorList>
    </citation>
    <scope>NUCLEOTIDE SEQUENCE [LARGE SCALE GENOMIC DNA]</scope>
    <source>
        <strain evidence="3">ATCC 10234</strain>
    </source>
</reference>
<protein>
    <submittedName>
        <fullName evidence="2">Uncharacterized protein</fullName>
    </submittedName>
</protein>
<keyword evidence="1" id="KW-0812">Transmembrane</keyword>
<dbReference type="eggNOG" id="ENOG5031IPG">
    <property type="taxonomic scope" value="Bacteria"/>
</dbReference>
<keyword evidence="1" id="KW-1133">Transmembrane helix</keyword>
<dbReference type="KEGG" id="cvt:B843_01890"/>
<feature type="transmembrane region" description="Helical" evidence="1">
    <location>
        <begin position="12"/>
        <end position="30"/>
    </location>
</feature>
<organism evidence="2 3">
    <name type="scientific">Corynebacterium vitaeruminis DSM 20294</name>
    <dbReference type="NCBI Taxonomy" id="1224164"/>
    <lineage>
        <taxon>Bacteria</taxon>
        <taxon>Bacillati</taxon>
        <taxon>Actinomycetota</taxon>
        <taxon>Actinomycetes</taxon>
        <taxon>Mycobacteriales</taxon>
        <taxon>Corynebacteriaceae</taxon>
        <taxon>Corynebacterium</taxon>
    </lineage>
</organism>
<feature type="transmembrane region" description="Helical" evidence="1">
    <location>
        <begin position="132"/>
        <end position="154"/>
    </location>
</feature>
<evidence type="ECO:0000313" key="2">
    <source>
        <dbReference type="EMBL" id="AHI21770.1"/>
    </source>
</evidence>
<sequence length="169" mass="18186">MEKTSVPESLRQAVWLWYAVIGLEVVHQGLNVAMTLMNKAVAREQIKQALTGDQSYSDGFINATITLGTAVSALIALAILGGVYYLVRSLREGTKSAGMAQRVLIYFAVYFALRALFLFVSSPDSNLPVALYAVDGCIQIVIGAAAAVAAYLSMNKDAVEWLLKTAPKP</sequence>
<dbReference type="PATRIC" id="fig|1224164.3.peg.368"/>
<feature type="transmembrane region" description="Helical" evidence="1">
    <location>
        <begin position="60"/>
        <end position="87"/>
    </location>
</feature>
<keyword evidence="3" id="KW-1185">Reference proteome</keyword>
<dbReference type="Proteomes" id="UP000019222">
    <property type="component" value="Chromosome"/>
</dbReference>
<dbReference type="EMBL" id="CP004353">
    <property type="protein sequence ID" value="AHI21770.1"/>
    <property type="molecule type" value="Genomic_DNA"/>
</dbReference>
<dbReference type="STRING" id="1224164.B843_01890"/>
<gene>
    <name evidence="2" type="ORF">B843_01890</name>
</gene>